<evidence type="ECO:0000256" key="2">
    <source>
        <dbReference type="ARBA" id="ARBA00022908"/>
    </source>
</evidence>
<dbReference type="InterPro" id="IPR050090">
    <property type="entry name" value="Tyrosine_recombinase_XerCD"/>
</dbReference>
<dbReference type="GO" id="GO:0015074">
    <property type="term" value="P:DNA integration"/>
    <property type="evidence" value="ECO:0007669"/>
    <property type="project" value="UniProtKB-KW"/>
</dbReference>
<dbReference type="InterPro" id="IPR046668">
    <property type="entry name" value="DUF6538"/>
</dbReference>
<sequence length="598" mass="68524">MQDTLATTATGNCYSEGLKKVSGHTRLYRRGAVYYHRAVVPADIVETYGKREELISLRTKDRAEALRKVRIKAVEIDNRFDEHRRSRRARDTVPVVDELSPDQIQAIKAIYHAHLLEEDEAVRLDGFREDHEVPPELPSPSFDDWKADTDVLDKHVRQLRGRFKVDPHYEFEVEEVSEWPEVNLKVSPGTKAFKQFAAALQDATLQAFADMRSRNEGNYVPTPEIETTAAPRYPKLSNTLEDWIEEKSKEDWTEATAKEHRVWTEQFMLLCGDRPINEYGKDDARRFKQVLLRLPSNWKKKSALKEMSIERAAETAVLLDMPSMSTTSVNKILRFVGSFWRWAQSHYDDIPGNLFDGLSLSTRRSQAKEERHPFTLAELSSLFTSTIYTGCKSAREWKTPGDVIPILDAKYWVPVISLFTGARLNEILQLYVADVVEKHGVTCMSINDDGDDKKLKTKSSKRDIPVHTELEALGFLKFVQKRKDEGSKRLFPDTQIGPNGSYSGPFSKHFKRFMLEAGVERKGVSFHSFRHNFEDFCRAAGMNMDFADFLQGHMQVGMRSRYGYGEVFYRELNKALQSLSFDGVDLSVLQSNAVLLRG</sequence>
<evidence type="ECO:0000313" key="8">
    <source>
        <dbReference type="Proteomes" id="UP000048926"/>
    </source>
</evidence>
<evidence type="ECO:0000256" key="3">
    <source>
        <dbReference type="ARBA" id="ARBA00023125"/>
    </source>
</evidence>
<organism evidence="7 8">
    <name type="scientific">Roseibium aggregatum</name>
    <dbReference type="NCBI Taxonomy" id="187304"/>
    <lineage>
        <taxon>Bacteria</taxon>
        <taxon>Pseudomonadati</taxon>
        <taxon>Pseudomonadota</taxon>
        <taxon>Alphaproteobacteria</taxon>
        <taxon>Hyphomicrobiales</taxon>
        <taxon>Stappiaceae</taxon>
        <taxon>Roseibium</taxon>
    </lineage>
</organism>
<evidence type="ECO:0000256" key="5">
    <source>
        <dbReference type="PROSITE-ProRule" id="PRU01248"/>
    </source>
</evidence>
<dbReference type="InterPro" id="IPR002104">
    <property type="entry name" value="Integrase_catalytic"/>
</dbReference>
<dbReference type="GO" id="GO:0003677">
    <property type="term" value="F:DNA binding"/>
    <property type="evidence" value="ECO:0007669"/>
    <property type="project" value="UniProtKB-UniRule"/>
</dbReference>
<keyword evidence="8" id="KW-1185">Reference proteome</keyword>
<evidence type="ECO:0000256" key="1">
    <source>
        <dbReference type="ARBA" id="ARBA00008857"/>
    </source>
</evidence>
<feature type="domain" description="Core-binding (CB)" evidence="6">
    <location>
        <begin position="234"/>
        <end position="344"/>
    </location>
</feature>
<evidence type="ECO:0000256" key="4">
    <source>
        <dbReference type="ARBA" id="ARBA00023172"/>
    </source>
</evidence>
<proteinExistence type="inferred from homology"/>
<dbReference type="PROSITE" id="PS51900">
    <property type="entry name" value="CB"/>
    <property type="match status" value="1"/>
</dbReference>
<dbReference type="Pfam" id="PF20172">
    <property type="entry name" value="DUF6538"/>
    <property type="match status" value="1"/>
</dbReference>
<name>A0A0M6Y5X4_9HYPH</name>
<dbReference type="PANTHER" id="PTHR30349:SF41">
    <property type="entry name" value="INTEGRASE_RECOMBINASE PROTEIN MJ0367-RELATED"/>
    <property type="match status" value="1"/>
</dbReference>
<dbReference type="AlphaFoldDB" id="A0A0M6Y5X4"/>
<dbReference type="InterPro" id="IPR011010">
    <property type="entry name" value="DNA_brk_join_enz"/>
</dbReference>
<comment type="similarity">
    <text evidence="1">Belongs to the 'phage' integrase family.</text>
</comment>
<dbReference type="Proteomes" id="UP000048926">
    <property type="component" value="Unassembled WGS sequence"/>
</dbReference>
<gene>
    <name evidence="7" type="ORF">LAL4801_03226</name>
</gene>
<dbReference type="SUPFAM" id="SSF56349">
    <property type="entry name" value="DNA breaking-rejoining enzymes"/>
    <property type="match status" value="1"/>
</dbReference>
<dbReference type="GO" id="GO:0006310">
    <property type="term" value="P:DNA recombination"/>
    <property type="evidence" value="ECO:0007669"/>
    <property type="project" value="UniProtKB-KW"/>
</dbReference>
<reference evidence="8" key="1">
    <citation type="submission" date="2015-07" db="EMBL/GenBank/DDBJ databases">
        <authorList>
            <person name="Rodrigo-Torres Lidia"/>
            <person name="Arahal R.David."/>
        </authorList>
    </citation>
    <scope>NUCLEOTIDE SEQUENCE [LARGE SCALE GENOMIC DNA]</scope>
    <source>
        <strain evidence="8">CECT 4801</strain>
    </source>
</reference>
<evidence type="ECO:0000259" key="6">
    <source>
        <dbReference type="PROSITE" id="PS51900"/>
    </source>
</evidence>
<dbReference type="Gene3D" id="1.10.443.10">
    <property type="entry name" value="Intergrase catalytic core"/>
    <property type="match status" value="1"/>
</dbReference>
<protein>
    <submittedName>
        <fullName evidence="7">Phage integrase family protein</fullName>
    </submittedName>
</protein>
<dbReference type="OrthoDB" id="7222937at2"/>
<dbReference type="EMBL" id="CXST01000002">
    <property type="protein sequence ID" value="CTQ44779.1"/>
    <property type="molecule type" value="Genomic_DNA"/>
</dbReference>
<evidence type="ECO:0000313" key="7">
    <source>
        <dbReference type="EMBL" id="CTQ44779.1"/>
    </source>
</evidence>
<dbReference type="PANTHER" id="PTHR30349">
    <property type="entry name" value="PHAGE INTEGRASE-RELATED"/>
    <property type="match status" value="1"/>
</dbReference>
<dbReference type="Pfam" id="PF00589">
    <property type="entry name" value="Phage_integrase"/>
    <property type="match status" value="1"/>
</dbReference>
<dbReference type="CDD" id="cd01184">
    <property type="entry name" value="INT_C_like_1"/>
    <property type="match status" value="1"/>
</dbReference>
<keyword evidence="2" id="KW-0229">DNA integration</keyword>
<dbReference type="InterPro" id="IPR044068">
    <property type="entry name" value="CB"/>
</dbReference>
<dbReference type="InterPro" id="IPR013762">
    <property type="entry name" value="Integrase-like_cat_sf"/>
</dbReference>
<keyword evidence="4" id="KW-0233">DNA recombination</keyword>
<keyword evidence="3 5" id="KW-0238">DNA-binding</keyword>
<accession>A0A0M6Y5X4</accession>